<organism evidence="1 2">
    <name type="scientific">Folsomia candida</name>
    <name type="common">Springtail</name>
    <dbReference type="NCBI Taxonomy" id="158441"/>
    <lineage>
        <taxon>Eukaryota</taxon>
        <taxon>Metazoa</taxon>
        <taxon>Ecdysozoa</taxon>
        <taxon>Arthropoda</taxon>
        <taxon>Hexapoda</taxon>
        <taxon>Collembola</taxon>
        <taxon>Entomobryomorpha</taxon>
        <taxon>Isotomoidea</taxon>
        <taxon>Isotomidae</taxon>
        <taxon>Proisotominae</taxon>
        <taxon>Folsomia</taxon>
    </lineage>
</organism>
<dbReference type="AlphaFoldDB" id="A0A226EWC5"/>
<name>A0A226EWC5_FOLCA</name>
<dbReference type="STRING" id="158441.A0A226EWC5"/>
<gene>
    <name evidence="1" type="ORF">Fcan01_06198</name>
</gene>
<dbReference type="SUPFAM" id="SSF52047">
    <property type="entry name" value="RNI-like"/>
    <property type="match status" value="1"/>
</dbReference>
<protein>
    <submittedName>
        <fullName evidence="1">ATP synthase subunit s, mitochondrial</fullName>
    </submittedName>
</protein>
<dbReference type="EMBL" id="LNIX01000002">
    <property type="protein sequence ID" value="OXA60926.1"/>
    <property type="molecule type" value="Genomic_DNA"/>
</dbReference>
<keyword evidence="2" id="KW-1185">Reference proteome</keyword>
<dbReference type="Proteomes" id="UP000198287">
    <property type="component" value="Unassembled WGS sequence"/>
</dbReference>
<proteinExistence type="predicted"/>
<comment type="caution">
    <text evidence="1">The sequence shown here is derived from an EMBL/GenBank/DDBJ whole genome shotgun (WGS) entry which is preliminary data.</text>
</comment>
<evidence type="ECO:0000313" key="2">
    <source>
        <dbReference type="Proteomes" id="UP000198287"/>
    </source>
</evidence>
<dbReference type="InterPro" id="IPR032675">
    <property type="entry name" value="LRR_dom_sf"/>
</dbReference>
<dbReference type="OMA" id="IFDMLYV"/>
<dbReference type="Gene3D" id="3.80.10.10">
    <property type="entry name" value="Ribonuclease Inhibitor"/>
    <property type="match status" value="1"/>
</dbReference>
<sequence>MLSIKLGKILFQGRSVFVKEELHQQTRQIWGWLNSVFNRVDESRIKEVGPDRACAEWLLRCGAGVKWDTGSDEFLRDYNSLPVGNYRLLHILEVDATDSAVMLIGFPHFRGVNKVRKAIFHRCGYIEDDAVAALGYLKDSLRDLQLSSCGNVTDAGILTLTQMKNLERLYLYDFLEVRNRKKCIAELEKALPNCKIIFPFAREEDRDEK</sequence>
<reference evidence="1 2" key="1">
    <citation type="submission" date="2015-12" db="EMBL/GenBank/DDBJ databases">
        <title>The genome of Folsomia candida.</title>
        <authorList>
            <person name="Faddeeva A."/>
            <person name="Derks M.F."/>
            <person name="Anvar Y."/>
            <person name="Smit S."/>
            <person name="Van Straalen N."/>
            <person name="Roelofs D."/>
        </authorList>
    </citation>
    <scope>NUCLEOTIDE SEQUENCE [LARGE SCALE GENOMIC DNA]</scope>
    <source>
        <strain evidence="1 2">VU population</strain>
        <tissue evidence="1">Whole body</tissue>
    </source>
</reference>
<dbReference type="OrthoDB" id="5859291at2759"/>
<evidence type="ECO:0000313" key="1">
    <source>
        <dbReference type="EMBL" id="OXA60926.1"/>
    </source>
</evidence>
<accession>A0A226EWC5</accession>